<feature type="transmembrane region" description="Helical" evidence="2">
    <location>
        <begin position="149"/>
        <end position="169"/>
    </location>
</feature>
<dbReference type="EMBL" id="JANTQA010000048">
    <property type="protein sequence ID" value="KAJ3431211.1"/>
    <property type="molecule type" value="Genomic_DNA"/>
</dbReference>
<sequence length="247" mass="29125">MVYQTVPLFFGIVSICMPDTAFFSYLMVYMSFNFYYFSVVLAILFFLLRRLSILYIIFFTAVQILLNEKILKNIIRQDRPKGSCSDDYGMPSSHSLLDLFWVTWFVLEITIGTRKNLKLKNKILITFVVLLNTVLVPYSRYYLGYHTGLQIIIGSIMGFFWGLLNFFFISRYNNKMKKWLWSWRITKAFALIDDYYKVGENPFSFDSNNTNNYEDEDQENLTVNKPLLEKTNENYNSSSSNDEAELN</sequence>
<gene>
    <name evidence="4" type="ORF">M0812_02887</name>
</gene>
<feature type="transmembrane region" description="Helical" evidence="2">
    <location>
        <begin position="34"/>
        <end position="66"/>
    </location>
</feature>
<evidence type="ECO:0000256" key="2">
    <source>
        <dbReference type="SAM" id="Phobius"/>
    </source>
</evidence>
<feature type="transmembrane region" description="Helical" evidence="2">
    <location>
        <begin position="123"/>
        <end position="143"/>
    </location>
</feature>
<evidence type="ECO:0000256" key="1">
    <source>
        <dbReference type="SAM" id="MobiDB-lite"/>
    </source>
</evidence>
<feature type="transmembrane region" description="Helical" evidence="2">
    <location>
        <begin position="7"/>
        <end position="28"/>
    </location>
</feature>
<organism evidence="4 5">
    <name type="scientific">Anaeramoeba flamelloides</name>
    <dbReference type="NCBI Taxonomy" id="1746091"/>
    <lineage>
        <taxon>Eukaryota</taxon>
        <taxon>Metamonada</taxon>
        <taxon>Anaeramoebidae</taxon>
        <taxon>Anaeramoeba</taxon>
    </lineage>
</organism>
<dbReference type="GO" id="GO:0042392">
    <property type="term" value="F:sphingosine-1-phosphate phosphatase activity"/>
    <property type="evidence" value="ECO:0007669"/>
    <property type="project" value="TreeGrafter"/>
</dbReference>
<keyword evidence="2" id="KW-0812">Transmembrane</keyword>
<proteinExistence type="predicted"/>
<dbReference type="Gene3D" id="1.20.144.10">
    <property type="entry name" value="Phosphatidic acid phosphatase type 2/haloperoxidase"/>
    <property type="match status" value="1"/>
</dbReference>
<protein>
    <submittedName>
        <fullName evidence="4">Dolichyldiphosphatase</fullName>
    </submittedName>
</protein>
<evidence type="ECO:0000313" key="5">
    <source>
        <dbReference type="Proteomes" id="UP001146793"/>
    </source>
</evidence>
<accession>A0AAV7YQX7</accession>
<keyword evidence="2" id="KW-1133">Transmembrane helix</keyword>
<dbReference type="PANTHER" id="PTHR14969:SF13">
    <property type="entry name" value="AT30094P"/>
    <property type="match status" value="1"/>
</dbReference>
<evidence type="ECO:0000259" key="3">
    <source>
        <dbReference type="SMART" id="SM00014"/>
    </source>
</evidence>
<comment type="caution">
    <text evidence="4">The sequence shown here is derived from an EMBL/GenBank/DDBJ whole genome shotgun (WGS) entry which is preliminary data.</text>
</comment>
<dbReference type="SUPFAM" id="SSF48317">
    <property type="entry name" value="Acid phosphatase/Vanadium-dependent haloperoxidase"/>
    <property type="match status" value="1"/>
</dbReference>
<reference evidence="4" key="1">
    <citation type="submission" date="2022-08" db="EMBL/GenBank/DDBJ databases">
        <title>Novel sulphate-reducing endosymbionts in the free-living metamonad Anaeramoeba.</title>
        <authorList>
            <person name="Jerlstrom-Hultqvist J."/>
            <person name="Cepicka I."/>
            <person name="Gallot-Lavallee L."/>
            <person name="Salas-Leiva D."/>
            <person name="Curtis B.A."/>
            <person name="Zahonova K."/>
            <person name="Pipaliya S."/>
            <person name="Dacks J."/>
            <person name="Roger A.J."/>
        </authorList>
    </citation>
    <scope>NUCLEOTIDE SEQUENCE</scope>
    <source>
        <strain evidence="4">Busselton2</strain>
    </source>
</reference>
<feature type="domain" description="Phosphatidic acid phosphatase type 2/haloperoxidase" evidence="3">
    <location>
        <begin position="52"/>
        <end position="166"/>
    </location>
</feature>
<dbReference type="AlphaFoldDB" id="A0AAV7YQX7"/>
<evidence type="ECO:0000313" key="4">
    <source>
        <dbReference type="EMBL" id="KAJ3431211.1"/>
    </source>
</evidence>
<dbReference type="SMART" id="SM00014">
    <property type="entry name" value="acidPPc"/>
    <property type="match status" value="1"/>
</dbReference>
<dbReference type="InterPro" id="IPR000326">
    <property type="entry name" value="PAP2/HPO"/>
</dbReference>
<name>A0AAV7YQX7_9EUKA</name>
<keyword evidence="2" id="KW-0472">Membrane</keyword>
<dbReference type="PANTHER" id="PTHR14969">
    <property type="entry name" value="SPHINGOSINE-1-PHOSPHATE PHOSPHOHYDROLASE"/>
    <property type="match status" value="1"/>
</dbReference>
<dbReference type="Pfam" id="PF01569">
    <property type="entry name" value="PAP2"/>
    <property type="match status" value="1"/>
</dbReference>
<feature type="region of interest" description="Disordered" evidence="1">
    <location>
        <begin position="227"/>
        <end position="247"/>
    </location>
</feature>
<dbReference type="Proteomes" id="UP001146793">
    <property type="component" value="Unassembled WGS sequence"/>
</dbReference>
<dbReference type="InterPro" id="IPR036938">
    <property type="entry name" value="PAP2/HPO_sf"/>
</dbReference>